<evidence type="ECO:0000313" key="1">
    <source>
        <dbReference type="EMBL" id="KAK8192731.1"/>
    </source>
</evidence>
<dbReference type="Proteomes" id="UP001320706">
    <property type="component" value="Unassembled WGS sequence"/>
</dbReference>
<accession>A0ACC3S2V3</accession>
<protein>
    <submittedName>
        <fullName evidence="1">Uncharacterized protein</fullName>
    </submittedName>
</protein>
<dbReference type="EMBL" id="JAMKPW020000044">
    <property type="protein sequence ID" value="KAK8192731.1"/>
    <property type="molecule type" value="Genomic_DNA"/>
</dbReference>
<sequence>MPRTAKTVRSSMMPVRPSRATRSQSRDVSVEPAPASAPARTTRQTRASRQDSVDSNVSNASRGKRNTRKNAQQQAVQGVFADTQLELEPVIEQPAVEELPLKDTLEDEAELPSDPRQLGGSQGAPSISGTTARSTYSHNELAEMDPDLMADLLPDLDFSAGQVLKLIVPNDATVASISTRIGELSTASSSVSKRFALRNSTFTAQRASFGTQEYLRPDLILRSLLQVDSTAEIPMGKWRPDDLIYKANLATLATRIGTMRLDSPEIESVVESLDMTFPSQFASSLVTPGDEAGPLGKTNLLQETIHVALELRTQLALLSLSAHSRDASIDPENIVARIFMEVESDEPVGLEFARRTFAPRGGSLWEMLPEEERAQFEADLTDRLAVLHDYFKDTDSGDEAVEALGLEFSWEAFQFSMIEWVAMRSQEIEENIADRGGVAEIAENLIMEVERRRTKPRTPKSALKSTVATAASGTPSRRGIARLKAREQRLSGNVAPQDTAVRGIARLKAREQRLSGTVASPDTAAQPATGVVDDDDWHLVDEGDIAEPEIEPMDEENEKRAHVLRINRGLGHNKENLQQSKGKAPEARRFIDRQPNAQRVHFDGEDSQSQPQQTQTPFVAPHSHQISSQAIASSSKRSHADIIDNPSDDEGFQADTRPSHAYQRRREAPPTSRRTPPPPTRATTSPSPSPARQRIGTLPSQSPKRPRKNPGQAIEPYQPGASALPPTHSADAAAADDDDATPAPPSTAVEAYKQAQFVAKMASRNLGAKGVQVRRPWDEAEMGALLDYIEAHGPAYAEIKRIDRAGPGLLTLRDPEALRFKARNMKMDFLKSGTPLPPNWDGVALKASEIEKLLSMGIEHQQAGTRNVRPRYE</sequence>
<gene>
    <name evidence="1" type="ORF">M8818_007903</name>
</gene>
<comment type="caution">
    <text evidence="1">The sequence shown here is derived from an EMBL/GenBank/DDBJ whole genome shotgun (WGS) entry which is preliminary data.</text>
</comment>
<evidence type="ECO:0000313" key="2">
    <source>
        <dbReference type="Proteomes" id="UP001320706"/>
    </source>
</evidence>
<reference evidence="1" key="1">
    <citation type="submission" date="2024-02" db="EMBL/GenBank/DDBJ databases">
        <title>Metagenome Assembled Genome of Zalaria obscura JY119.</title>
        <authorList>
            <person name="Vighnesh L."/>
            <person name="Jagadeeshwari U."/>
            <person name="Venkata Ramana C."/>
            <person name="Sasikala C."/>
        </authorList>
    </citation>
    <scope>NUCLEOTIDE SEQUENCE</scope>
    <source>
        <strain evidence="1">JY119</strain>
    </source>
</reference>
<proteinExistence type="predicted"/>
<name>A0ACC3S2V3_9PEZI</name>
<keyword evidence="2" id="KW-1185">Reference proteome</keyword>
<organism evidence="1 2">
    <name type="scientific">Zalaria obscura</name>
    <dbReference type="NCBI Taxonomy" id="2024903"/>
    <lineage>
        <taxon>Eukaryota</taxon>
        <taxon>Fungi</taxon>
        <taxon>Dikarya</taxon>
        <taxon>Ascomycota</taxon>
        <taxon>Pezizomycotina</taxon>
        <taxon>Dothideomycetes</taxon>
        <taxon>Dothideomycetidae</taxon>
        <taxon>Dothideales</taxon>
        <taxon>Zalariaceae</taxon>
        <taxon>Zalaria</taxon>
    </lineage>
</organism>